<dbReference type="Gene3D" id="3.40.50.10140">
    <property type="entry name" value="Toll/interleukin-1 receptor homology (TIR) domain"/>
    <property type="match status" value="1"/>
</dbReference>
<evidence type="ECO:0000313" key="3">
    <source>
        <dbReference type="EMBL" id="MFE9171066.1"/>
    </source>
</evidence>
<dbReference type="EMBL" id="JBIAFJ010000012">
    <property type="protein sequence ID" value="MFE9171066.1"/>
    <property type="molecule type" value="Genomic_DNA"/>
</dbReference>
<evidence type="ECO:0000256" key="1">
    <source>
        <dbReference type="SAM" id="MobiDB-lite"/>
    </source>
</evidence>
<evidence type="ECO:0000259" key="2">
    <source>
        <dbReference type="Pfam" id="PF13676"/>
    </source>
</evidence>
<dbReference type="Pfam" id="PF13676">
    <property type="entry name" value="TIR_2"/>
    <property type="match status" value="1"/>
</dbReference>
<feature type="domain" description="TIR" evidence="2">
    <location>
        <begin position="4"/>
        <end position="135"/>
    </location>
</feature>
<reference evidence="3 4" key="1">
    <citation type="submission" date="2024-10" db="EMBL/GenBank/DDBJ databases">
        <title>The Natural Products Discovery Center: Release of the First 8490 Sequenced Strains for Exploring Actinobacteria Biosynthetic Diversity.</title>
        <authorList>
            <person name="Kalkreuter E."/>
            <person name="Kautsar S.A."/>
            <person name="Yang D."/>
            <person name="Bader C.D."/>
            <person name="Teijaro C.N."/>
            <person name="Fluegel L."/>
            <person name="Davis C.M."/>
            <person name="Simpson J.R."/>
            <person name="Lauterbach L."/>
            <person name="Steele A.D."/>
            <person name="Gui C."/>
            <person name="Meng S."/>
            <person name="Li G."/>
            <person name="Viehrig K."/>
            <person name="Ye F."/>
            <person name="Su P."/>
            <person name="Kiefer A.F."/>
            <person name="Nichols A."/>
            <person name="Cepeda A.J."/>
            <person name="Yan W."/>
            <person name="Fan B."/>
            <person name="Jiang Y."/>
            <person name="Adhikari A."/>
            <person name="Zheng C.-J."/>
            <person name="Schuster L."/>
            <person name="Cowan T.M."/>
            <person name="Smanski M.J."/>
            <person name="Chevrette M.G."/>
            <person name="De Carvalho L.P.S."/>
            <person name="Shen B."/>
        </authorList>
    </citation>
    <scope>NUCLEOTIDE SEQUENCE [LARGE SCALE GENOMIC DNA]</scope>
    <source>
        <strain evidence="3 4">NPDC007147</strain>
    </source>
</reference>
<dbReference type="InterPro" id="IPR035897">
    <property type="entry name" value="Toll_tir_struct_dom_sf"/>
</dbReference>
<dbReference type="RefSeq" id="WP_388347711.1">
    <property type="nucleotide sequence ID" value="NZ_JBIAFJ010000012.1"/>
</dbReference>
<sequence length="214" mass="24372">MTGIFINYRTGDGERAPELVDERLVRVFGGSKVFRDRRSMRPGTNFPEYLRRELENCTVLLALIGPRWLDIRDEETGVRRIDMPKDYVHDEIATAIALNKIVIPVLLDAELPPAEKLPPSIVGLNNRQALHMREGYAHHDLAILTDELRQYVPEKKRDKKREKKRDDGAGPTFHMGSGNTFTRNAIGTNSRYYEGAGPREEDENDEDGNGRRSA</sequence>
<dbReference type="InterPro" id="IPR000157">
    <property type="entry name" value="TIR_dom"/>
</dbReference>
<proteinExistence type="predicted"/>
<feature type="region of interest" description="Disordered" evidence="1">
    <location>
        <begin position="153"/>
        <end position="214"/>
    </location>
</feature>
<gene>
    <name evidence="3" type="ORF">ACFYNZ_16320</name>
</gene>
<accession>A0ABW6KTD9</accession>
<keyword evidence="4" id="KW-1185">Reference proteome</keyword>
<comment type="caution">
    <text evidence="3">The sequence shown here is derived from an EMBL/GenBank/DDBJ whole genome shotgun (WGS) entry which is preliminary data.</text>
</comment>
<keyword evidence="3" id="KW-0675">Receptor</keyword>
<evidence type="ECO:0000313" key="4">
    <source>
        <dbReference type="Proteomes" id="UP001601197"/>
    </source>
</evidence>
<name>A0ABW6KTD9_9ACTN</name>
<organism evidence="3 4">
    <name type="scientific">Streptomyces kebangsaanensis</name>
    <dbReference type="NCBI Taxonomy" id="864058"/>
    <lineage>
        <taxon>Bacteria</taxon>
        <taxon>Bacillati</taxon>
        <taxon>Actinomycetota</taxon>
        <taxon>Actinomycetes</taxon>
        <taxon>Kitasatosporales</taxon>
        <taxon>Streptomycetaceae</taxon>
        <taxon>Streptomyces</taxon>
    </lineage>
</organism>
<dbReference type="SUPFAM" id="SSF52200">
    <property type="entry name" value="Toll/Interleukin receptor TIR domain"/>
    <property type="match status" value="1"/>
</dbReference>
<protein>
    <submittedName>
        <fullName evidence="3">Toll/interleukin-1 receptor domain-containing protein</fullName>
    </submittedName>
</protein>
<feature type="compositionally biased region" description="Polar residues" evidence="1">
    <location>
        <begin position="177"/>
        <end position="191"/>
    </location>
</feature>
<dbReference type="Proteomes" id="UP001601197">
    <property type="component" value="Unassembled WGS sequence"/>
</dbReference>